<sequence>MTKWVRRLGWPLGIALLLGLVAHEGVGDVVRIIGRAGFALLWLVPFHAFPLLLDAHAWRLLLDRRAPLGFLWWVATVREAVNRLLPVVGVGGEIVGIRLARWRVPDVALVSASVIVEVLVTVAVQYAFSALGLVLLLAGTGLGGGARTIALALVLSVPVPVLAFALLRRGGIFHAIERFAGRLLGDTGALLQGVDGKRLDAAIEALMSRSGLLLRAFGWQLAGYVSGALEIYWALALLGHPVSTGGAIAIEAMVQAVRHAAFMVPGGLGVQEATVVLLAQMFGVDRETALSLALVKRARELLFGALALVSWQGAEIVVARREARHEAKHETKHETKHEARHETANRDRRGGSTGNA</sequence>
<dbReference type="NCBIfam" id="TIGR03476">
    <property type="entry name" value="HpnL"/>
    <property type="match status" value="1"/>
</dbReference>
<evidence type="ECO:0000256" key="2">
    <source>
        <dbReference type="ARBA" id="ARBA00022475"/>
    </source>
</evidence>
<keyword evidence="4 7" id="KW-1133">Transmembrane helix</keyword>
<dbReference type="EMBL" id="JPGG01000018">
    <property type="protein sequence ID" value="KGC09172.1"/>
    <property type="molecule type" value="Genomic_DNA"/>
</dbReference>
<dbReference type="Pfam" id="PF03706">
    <property type="entry name" value="LPG_synthase_TM"/>
    <property type="match status" value="1"/>
</dbReference>
<evidence type="ECO:0000256" key="3">
    <source>
        <dbReference type="ARBA" id="ARBA00022692"/>
    </source>
</evidence>
<evidence type="ECO:0000256" key="6">
    <source>
        <dbReference type="SAM" id="MobiDB-lite"/>
    </source>
</evidence>
<dbReference type="KEGG" id="bgo:BM43_2478"/>
<evidence type="ECO:0000256" key="5">
    <source>
        <dbReference type="ARBA" id="ARBA00023136"/>
    </source>
</evidence>
<keyword evidence="5 7" id="KW-0472">Membrane</keyword>
<dbReference type="Proteomes" id="UP000029590">
    <property type="component" value="Unassembled WGS sequence"/>
</dbReference>
<accession>A0AAW3ENT0</accession>
<feature type="transmembrane region" description="Helical" evidence="7">
    <location>
        <begin position="107"/>
        <end position="128"/>
    </location>
</feature>
<evidence type="ECO:0000256" key="1">
    <source>
        <dbReference type="ARBA" id="ARBA00004651"/>
    </source>
</evidence>
<evidence type="ECO:0000256" key="4">
    <source>
        <dbReference type="ARBA" id="ARBA00022989"/>
    </source>
</evidence>
<protein>
    <submittedName>
        <fullName evidence="8">Membrane family protein</fullName>
    </submittedName>
</protein>
<reference evidence="8 9" key="1">
    <citation type="submission" date="2014-04" db="EMBL/GenBank/DDBJ databases">
        <authorList>
            <person name="Bishop-Lilly K.A."/>
            <person name="Broomall S.M."/>
            <person name="Chain P.S."/>
            <person name="Chertkov O."/>
            <person name="Coyne S.R."/>
            <person name="Daligault H.E."/>
            <person name="Davenport K.W."/>
            <person name="Erkkila T."/>
            <person name="Frey K.G."/>
            <person name="Gibbons H.S."/>
            <person name="Gu W."/>
            <person name="Jaissle J."/>
            <person name="Johnson S.L."/>
            <person name="Koroleva G.I."/>
            <person name="Ladner J.T."/>
            <person name="Lo C.-C."/>
            <person name="Minogue T.D."/>
            <person name="Munk C."/>
            <person name="Palacios G.F."/>
            <person name="Redden C.L."/>
            <person name="Rosenzweig C.N."/>
            <person name="Scholz M.B."/>
            <person name="Teshima H."/>
            <person name="Xu Y."/>
        </authorList>
    </citation>
    <scope>NUCLEOTIDE SEQUENCE [LARGE SCALE GENOMIC DNA]</scope>
    <source>
        <strain evidence="9">gladioli</strain>
    </source>
</reference>
<feature type="transmembrane region" description="Helical" evidence="7">
    <location>
        <begin position="148"/>
        <end position="167"/>
    </location>
</feature>
<keyword evidence="2" id="KW-1003">Cell membrane</keyword>
<dbReference type="GO" id="GO:0005886">
    <property type="term" value="C:plasma membrane"/>
    <property type="evidence" value="ECO:0007669"/>
    <property type="project" value="UniProtKB-SubCell"/>
</dbReference>
<name>A0AAW3ENT0_BURGA</name>
<dbReference type="InterPro" id="IPR022791">
    <property type="entry name" value="L-PG_synthase/AglD"/>
</dbReference>
<evidence type="ECO:0000256" key="7">
    <source>
        <dbReference type="SAM" id="Phobius"/>
    </source>
</evidence>
<organism evidence="8 9">
    <name type="scientific">Burkholderia gladioli</name>
    <name type="common">Pseudomonas marginata</name>
    <name type="synonym">Phytomonas marginata</name>
    <dbReference type="NCBI Taxonomy" id="28095"/>
    <lineage>
        <taxon>Bacteria</taxon>
        <taxon>Pseudomonadati</taxon>
        <taxon>Pseudomonadota</taxon>
        <taxon>Betaproteobacteria</taxon>
        <taxon>Burkholderiales</taxon>
        <taxon>Burkholderiaceae</taxon>
        <taxon>Burkholderia</taxon>
    </lineage>
</organism>
<keyword evidence="3 7" id="KW-0812">Transmembrane</keyword>
<dbReference type="RefSeq" id="WP_036052243.1">
    <property type="nucleotide sequence ID" value="NZ_CADEVY010000002.1"/>
</dbReference>
<feature type="compositionally biased region" description="Basic and acidic residues" evidence="6">
    <location>
        <begin position="325"/>
        <end position="350"/>
    </location>
</feature>
<feature type="region of interest" description="Disordered" evidence="6">
    <location>
        <begin position="325"/>
        <end position="356"/>
    </location>
</feature>
<evidence type="ECO:0000313" key="8">
    <source>
        <dbReference type="EMBL" id="KGC09172.1"/>
    </source>
</evidence>
<dbReference type="AlphaFoldDB" id="A0AAW3ENT0"/>
<gene>
    <name evidence="8" type="ORF">DM48_6418</name>
</gene>
<proteinExistence type="predicted"/>
<comment type="caution">
    <text evidence="8">The sequence shown here is derived from an EMBL/GenBank/DDBJ whole genome shotgun (WGS) entry which is preliminary data.</text>
</comment>
<evidence type="ECO:0000313" key="9">
    <source>
        <dbReference type="Proteomes" id="UP000029590"/>
    </source>
</evidence>
<feature type="transmembrane region" description="Helical" evidence="7">
    <location>
        <begin position="32"/>
        <end position="53"/>
    </location>
</feature>
<comment type="subcellular location">
    <subcellularLocation>
        <location evidence="1">Cell membrane</location>
        <topology evidence="1">Multi-pass membrane protein</topology>
    </subcellularLocation>
</comment>